<keyword evidence="2" id="KW-1185">Reference proteome</keyword>
<accession>A0A562K424</accession>
<dbReference type="EMBL" id="VLKL01000087">
    <property type="protein sequence ID" value="TWH90188.1"/>
    <property type="molecule type" value="Genomic_DNA"/>
</dbReference>
<gene>
    <name evidence="1" type="ORF">IQ17_07538</name>
</gene>
<proteinExistence type="predicted"/>
<evidence type="ECO:0000313" key="2">
    <source>
        <dbReference type="Proteomes" id="UP000317176"/>
    </source>
</evidence>
<name>A0A562K424_9BRAD</name>
<comment type="caution">
    <text evidence="1">The sequence shown here is derived from an EMBL/GenBank/DDBJ whole genome shotgun (WGS) entry which is preliminary data.</text>
</comment>
<evidence type="ECO:0000313" key="1">
    <source>
        <dbReference type="EMBL" id="TWH90188.1"/>
    </source>
</evidence>
<dbReference type="Proteomes" id="UP000317176">
    <property type="component" value="Unassembled WGS sequence"/>
</dbReference>
<feature type="non-terminal residue" evidence="1">
    <location>
        <position position="97"/>
    </location>
</feature>
<reference evidence="1 2" key="1">
    <citation type="journal article" date="2015" name="Stand. Genomic Sci.">
        <title>Genomic Encyclopedia of Bacterial and Archaeal Type Strains, Phase III: the genomes of soil and plant-associated and newly described type strains.</title>
        <authorList>
            <person name="Whitman W.B."/>
            <person name="Woyke T."/>
            <person name="Klenk H.P."/>
            <person name="Zhou Y."/>
            <person name="Lilburn T.G."/>
            <person name="Beck B.J."/>
            <person name="De Vos P."/>
            <person name="Vandamme P."/>
            <person name="Eisen J.A."/>
            <person name="Garrity G."/>
            <person name="Hugenholtz P."/>
            <person name="Kyrpides N.C."/>
        </authorList>
    </citation>
    <scope>NUCLEOTIDE SEQUENCE [LARGE SCALE GENOMIC DNA]</scope>
    <source>
        <strain evidence="1 2">CGMCC 1.10947</strain>
    </source>
</reference>
<organism evidence="1 2">
    <name type="scientific">Bradyrhizobium daqingense</name>
    <dbReference type="NCBI Taxonomy" id="993502"/>
    <lineage>
        <taxon>Bacteria</taxon>
        <taxon>Pseudomonadati</taxon>
        <taxon>Pseudomonadota</taxon>
        <taxon>Alphaproteobacteria</taxon>
        <taxon>Hyphomicrobiales</taxon>
        <taxon>Nitrobacteraceae</taxon>
        <taxon>Bradyrhizobium</taxon>
    </lineage>
</organism>
<dbReference type="AlphaFoldDB" id="A0A562K424"/>
<sequence>MVRRLVGYGRFDGGETARVMARLYAAARLLVNFFQPSFKLKEKRREGPPTATSTPESRLQCLPIGNDVAEVQLVWLPSLRQLPNQLPRAVHDKDAAI</sequence>
<protein>
    <submittedName>
        <fullName evidence="1">Uncharacterized protein</fullName>
    </submittedName>
</protein>